<sequence length="74" mass="8790">MKVVPARRLPRKGNARKVLRSRFSLISRNFYKKRQGEDETRRKGQRKKGKSLWKYSRETGTLFAIMDGVHQLKN</sequence>
<evidence type="ECO:0000313" key="2">
    <source>
        <dbReference type="Proteomes" id="UP000070195"/>
    </source>
</evidence>
<gene>
    <name evidence="1" type="ORF">AKJ63_00145</name>
</gene>
<protein>
    <submittedName>
        <fullName evidence="1">Uncharacterized protein</fullName>
    </submittedName>
</protein>
<accession>A0A133UCS0</accession>
<dbReference type="Proteomes" id="UP000070195">
    <property type="component" value="Unassembled WGS sequence"/>
</dbReference>
<reference evidence="1 2" key="1">
    <citation type="journal article" date="2016" name="Sci. Rep.">
        <title>Metabolic traits of an uncultured archaeal lineage -MSBL1- from brine pools of the Red Sea.</title>
        <authorList>
            <person name="Mwirichia R."/>
            <person name="Alam I."/>
            <person name="Rashid M."/>
            <person name="Vinu M."/>
            <person name="Ba-Alawi W."/>
            <person name="Anthony Kamau A."/>
            <person name="Kamanda Ngugi D."/>
            <person name="Goker M."/>
            <person name="Klenk H.P."/>
            <person name="Bajic V."/>
            <person name="Stingl U."/>
        </authorList>
    </citation>
    <scope>NUCLEOTIDE SEQUENCE [LARGE SCALE GENOMIC DNA]</scope>
    <source>
        <strain evidence="1">SCGC-AAA259D18</strain>
    </source>
</reference>
<proteinExistence type="predicted"/>
<name>A0A133UCS0_9EURY</name>
<keyword evidence="2" id="KW-1185">Reference proteome</keyword>
<dbReference type="EMBL" id="LHXM01000002">
    <property type="protein sequence ID" value="KXA91991.1"/>
    <property type="molecule type" value="Genomic_DNA"/>
</dbReference>
<organism evidence="1 2">
    <name type="scientific">candidate division MSBL1 archaeon SCGC-AAA259D18</name>
    <dbReference type="NCBI Taxonomy" id="1698262"/>
    <lineage>
        <taxon>Archaea</taxon>
        <taxon>Methanobacteriati</taxon>
        <taxon>Methanobacteriota</taxon>
        <taxon>candidate division MSBL1</taxon>
    </lineage>
</organism>
<dbReference type="AlphaFoldDB" id="A0A133UCS0"/>
<evidence type="ECO:0000313" key="1">
    <source>
        <dbReference type="EMBL" id="KXA91991.1"/>
    </source>
</evidence>
<comment type="caution">
    <text evidence="1">The sequence shown here is derived from an EMBL/GenBank/DDBJ whole genome shotgun (WGS) entry which is preliminary data.</text>
</comment>